<reference evidence="3" key="1">
    <citation type="submission" date="2023-03" db="EMBL/GenBank/DDBJ databases">
        <title>Chitinimonas shenzhenensis gen. nov., sp. nov., a novel member of family Burkholderiaceae isolated from activated sludge collected in Shen Zhen, China.</title>
        <authorList>
            <person name="Wang X."/>
        </authorList>
    </citation>
    <scope>NUCLEOTIDE SEQUENCE</scope>
    <source>
        <strain evidence="3">DQS-5</strain>
    </source>
</reference>
<dbReference type="Pfam" id="PF07769">
    <property type="entry name" value="PsiF_repeat"/>
    <property type="match status" value="2"/>
</dbReference>
<evidence type="ECO:0000313" key="3">
    <source>
        <dbReference type="EMBL" id="MDK2124046.1"/>
    </source>
</evidence>
<accession>A0ABT7DVH6</accession>
<feature type="signal peptide" evidence="2">
    <location>
        <begin position="1"/>
        <end position="18"/>
    </location>
</feature>
<dbReference type="InterPro" id="IPR011690">
    <property type="entry name" value="P_starv_induced_PsiF"/>
</dbReference>
<feature type="compositionally biased region" description="Basic and acidic residues" evidence="1">
    <location>
        <begin position="38"/>
        <end position="47"/>
    </location>
</feature>
<dbReference type="RefSeq" id="WP_284100349.1">
    <property type="nucleotide sequence ID" value="NZ_JARRAF010000007.1"/>
</dbReference>
<gene>
    <name evidence="3" type="ORF">PZA18_08305</name>
</gene>
<evidence type="ECO:0000256" key="1">
    <source>
        <dbReference type="SAM" id="MobiDB-lite"/>
    </source>
</evidence>
<dbReference type="Proteomes" id="UP001172778">
    <property type="component" value="Unassembled WGS sequence"/>
</dbReference>
<organism evidence="3 4">
    <name type="scientific">Parachitinimonas caeni</name>
    <dbReference type="NCBI Taxonomy" id="3031301"/>
    <lineage>
        <taxon>Bacteria</taxon>
        <taxon>Pseudomonadati</taxon>
        <taxon>Pseudomonadota</taxon>
        <taxon>Betaproteobacteria</taxon>
        <taxon>Neisseriales</taxon>
        <taxon>Chitinibacteraceae</taxon>
        <taxon>Parachitinimonas</taxon>
    </lineage>
</organism>
<feature type="region of interest" description="Disordered" evidence="1">
    <location>
        <begin position="21"/>
        <end position="47"/>
    </location>
</feature>
<name>A0ABT7DVH6_9NEIS</name>
<keyword evidence="4" id="KW-1185">Reference proteome</keyword>
<evidence type="ECO:0000256" key="2">
    <source>
        <dbReference type="SAM" id="SignalP"/>
    </source>
</evidence>
<protein>
    <submittedName>
        <fullName evidence="3">PsiF family protein</fullName>
    </submittedName>
</protein>
<proteinExistence type="predicted"/>
<sequence>MKSMLFIALCLSASLAAAADDAAPNKQQNKMAQCNQEAGDKKGPERKQFMSDCLKNKQKAQQEKMKACNKDAEGKKGAERKEFMATCLKKDS</sequence>
<evidence type="ECO:0000313" key="4">
    <source>
        <dbReference type="Proteomes" id="UP001172778"/>
    </source>
</evidence>
<dbReference type="EMBL" id="JARRAF010000007">
    <property type="protein sequence ID" value="MDK2124046.1"/>
    <property type="molecule type" value="Genomic_DNA"/>
</dbReference>
<keyword evidence="2" id="KW-0732">Signal</keyword>
<feature type="chain" id="PRO_5045172451" evidence="2">
    <location>
        <begin position="19"/>
        <end position="92"/>
    </location>
</feature>
<comment type="caution">
    <text evidence="3">The sequence shown here is derived from an EMBL/GenBank/DDBJ whole genome shotgun (WGS) entry which is preliminary data.</text>
</comment>
<feature type="compositionally biased region" description="Polar residues" evidence="1">
    <location>
        <begin position="25"/>
        <end position="36"/>
    </location>
</feature>